<protein>
    <submittedName>
        <fullName evidence="2">NAD(P)/FAD-dependent oxidoreductase</fullName>
    </submittedName>
</protein>
<reference evidence="2 3" key="1">
    <citation type="submission" date="2019-07" db="EMBL/GenBank/DDBJ databases">
        <title>Caenimonas sedimenti sp. nov., isolated from activated sludge.</title>
        <authorList>
            <person name="Xu J."/>
        </authorList>
    </citation>
    <scope>NUCLEOTIDE SEQUENCE [LARGE SCALE GENOMIC DNA]</scope>
    <source>
        <strain evidence="2 3">HX-9-20</strain>
    </source>
</reference>
<comment type="caution">
    <text evidence="2">The sequence shown here is derived from an EMBL/GenBank/DDBJ whole genome shotgun (WGS) entry which is preliminary data.</text>
</comment>
<evidence type="ECO:0000313" key="2">
    <source>
        <dbReference type="EMBL" id="TWO72455.1"/>
    </source>
</evidence>
<dbReference type="OrthoDB" id="9773233at2"/>
<dbReference type="Proteomes" id="UP000318199">
    <property type="component" value="Unassembled WGS sequence"/>
</dbReference>
<dbReference type="Pfam" id="PF13450">
    <property type="entry name" value="NAD_binding_8"/>
    <property type="match status" value="1"/>
</dbReference>
<dbReference type="AlphaFoldDB" id="A0A562ZVX6"/>
<dbReference type="Gene3D" id="3.50.50.60">
    <property type="entry name" value="FAD/NAD(P)-binding domain"/>
    <property type="match status" value="1"/>
</dbReference>
<organism evidence="2 3">
    <name type="scientific">Caenimonas sedimenti</name>
    <dbReference type="NCBI Taxonomy" id="2596921"/>
    <lineage>
        <taxon>Bacteria</taxon>
        <taxon>Pseudomonadati</taxon>
        <taxon>Pseudomonadota</taxon>
        <taxon>Betaproteobacteria</taxon>
        <taxon>Burkholderiales</taxon>
        <taxon>Comamonadaceae</taxon>
        <taxon>Caenimonas</taxon>
    </lineage>
</organism>
<dbReference type="InterPro" id="IPR036188">
    <property type="entry name" value="FAD/NAD-bd_sf"/>
</dbReference>
<feature type="compositionally biased region" description="Gly residues" evidence="1">
    <location>
        <begin position="28"/>
        <end position="39"/>
    </location>
</feature>
<feature type="region of interest" description="Disordered" evidence="1">
    <location>
        <begin position="28"/>
        <end position="70"/>
    </location>
</feature>
<gene>
    <name evidence="2" type="ORF">FN976_07080</name>
</gene>
<accession>A0A562ZVX6</accession>
<evidence type="ECO:0000313" key="3">
    <source>
        <dbReference type="Proteomes" id="UP000318199"/>
    </source>
</evidence>
<sequence>MAVVQPDHVGDARGELVQQGSHGGLLGFAGPSIGAGTGGRPCRTASPDIRTRSGDLRPCSPAPRAPTIPSTERHKSMENFETDYLVIGAGAMGMAFADSLFDERPDAHITLVDRRHRPGGHWNDAYSFVRLHQPSAFYGVNSRELATGAVDEVGTNRGLHEMASGQAVLDHFDQLLRQKLLASGRVRFLSMTEHAGIDGQGRQLLRSLLDGAEIAVSVRRKVVHATHTGTEVPATHAPRYQVAAGIHCVPINALPRLASPHARYTVVGSGKTGIDACLWLLQNGTDPSRIRWVMPNDAWFLDRANVQPGAEHLPRFFGSLAAQFECVAEAESLDDLFMRLESAGQLLRLDPSVRPTKYRCATVTTQELAELRRIGNILRMGRVRSITPGQLSLDQGKADVLPGELFIDCTACGIPLQAPIPVFEDDAAIHLQYVRQCGPSFSAAFIAAVEARVAGGAAEKNAMCRPVPHPRDEAGWVTMQAITLANRQAWARHPGLMDWLENSRLDYATRARHQLAPEVMERYVRAVKAAAPRLPALLAACRPESRERVPEPAC</sequence>
<dbReference type="EMBL" id="VOBQ01000004">
    <property type="protein sequence ID" value="TWO72455.1"/>
    <property type="molecule type" value="Genomic_DNA"/>
</dbReference>
<proteinExistence type="predicted"/>
<evidence type="ECO:0000256" key="1">
    <source>
        <dbReference type="SAM" id="MobiDB-lite"/>
    </source>
</evidence>
<dbReference type="SUPFAM" id="SSF51905">
    <property type="entry name" value="FAD/NAD(P)-binding domain"/>
    <property type="match status" value="1"/>
</dbReference>
<name>A0A562ZVX6_9BURK</name>
<keyword evidence="3" id="KW-1185">Reference proteome</keyword>